<comment type="caution">
    <text evidence="1">The sequence shown here is derived from an EMBL/GenBank/DDBJ whole genome shotgun (WGS) entry which is preliminary data.</text>
</comment>
<organism evidence="1 2">
    <name type="scientific">Lichenifustis flavocetrariae</name>
    <dbReference type="NCBI Taxonomy" id="2949735"/>
    <lineage>
        <taxon>Bacteria</taxon>
        <taxon>Pseudomonadati</taxon>
        <taxon>Pseudomonadota</taxon>
        <taxon>Alphaproteobacteria</taxon>
        <taxon>Hyphomicrobiales</taxon>
        <taxon>Lichenihabitantaceae</taxon>
        <taxon>Lichenifustis</taxon>
    </lineage>
</organism>
<keyword evidence="2" id="KW-1185">Reference proteome</keyword>
<gene>
    <name evidence="1" type="ORF">M8523_24290</name>
</gene>
<dbReference type="AlphaFoldDB" id="A0AA42CQ62"/>
<dbReference type="RefSeq" id="WP_282587506.1">
    <property type="nucleotide sequence ID" value="NZ_JAMOIM010000021.1"/>
</dbReference>
<evidence type="ECO:0000313" key="1">
    <source>
        <dbReference type="EMBL" id="MCW6511132.1"/>
    </source>
</evidence>
<accession>A0AA42CQ62</accession>
<name>A0AA42CQ62_9HYPH</name>
<sequence>MHRVLLSFAILPLIGGGAEAIDSHSPHDLLYADARDVFLHRGYRPFVMPGSDICDESNPRCYPELEFCVHKRRWICTYAWRYEKTVFHVETKSDTPIVDSFYCVLNCTEAGGVKPMPEVPEEREDIEPMAK</sequence>
<dbReference type="Proteomes" id="UP001165667">
    <property type="component" value="Unassembled WGS sequence"/>
</dbReference>
<proteinExistence type="predicted"/>
<protein>
    <submittedName>
        <fullName evidence="1">Uncharacterized protein</fullName>
    </submittedName>
</protein>
<dbReference type="EMBL" id="JAMOIM010000021">
    <property type="protein sequence ID" value="MCW6511132.1"/>
    <property type="molecule type" value="Genomic_DNA"/>
</dbReference>
<evidence type="ECO:0000313" key="2">
    <source>
        <dbReference type="Proteomes" id="UP001165667"/>
    </source>
</evidence>
<reference evidence="1" key="1">
    <citation type="submission" date="2022-05" db="EMBL/GenBank/DDBJ databases">
        <authorList>
            <person name="Pankratov T."/>
        </authorList>
    </citation>
    <scope>NUCLEOTIDE SEQUENCE</scope>
    <source>
        <strain evidence="1">BP6-180914</strain>
    </source>
</reference>